<feature type="region of interest" description="Disordered" evidence="1">
    <location>
        <begin position="448"/>
        <end position="484"/>
    </location>
</feature>
<dbReference type="EMBL" id="JAZHXI010000006">
    <property type="protein sequence ID" value="KAL2070436.1"/>
    <property type="molecule type" value="Genomic_DNA"/>
</dbReference>
<evidence type="ECO:0008006" key="4">
    <source>
        <dbReference type="Google" id="ProtNLM"/>
    </source>
</evidence>
<accession>A0ABR4CKE1</accession>
<feature type="compositionally biased region" description="Basic and acidic residues" evidence="1">
    <location>
        <begin position="260"/>
        <end position="290"/>
    </location>
</feature>
<comment type="caution">
    <text evidence="2">The sequence shown here is derived from an EMBL/GenBank/DDBJ whole genome shotgun (WGS) entry which is preliminary data.</text>
</comment>
<feature type="compositionally biased region" description="Low complexity" evidence="1">
    <location>
        <begin position="19"/>
        <end position="30"/>
    </location>
</feature>
<keyword evidence="3" id="KW-1185">Reference proteome</keyword>
<feature type="compositionally biased region" description="Basic residues" evidence="1">
    <location>
        <begin position="305"/>
        <end position="315"/>
    </location>
</feature>
<evidence type="ECO:0000256" key="1">
    <source>
        <dbReference type="SAM" id="MobiDB-lite"/>
    </source>
</evidence>
<protein>
    <recommendedName>
        <fullName evidence="4">t-SNARE coiled-coil homology domain-containing protein</fullName>
    </recommendedName>
</protein>
<sequence length="484" mass="54645">MCFGVPHRPTTSGTKPPKTRQSSQTSTSTRIHCPFQATYSQKYPSSPLPLHLISSKTKHTSSKHGGSQSPTTSLGIIPMYASSSLPWSQHQSDPWIQTAQMAGGWSSTATQAPIQQTSISQTQKQDPSFIAWQVAKDEALAQQIASQRASQQAAAEKQEAQEFWDKVDAKLVFGERLRTRFNTLPSTTKDAEAKWEEKEKRVKDDEKSRRLEEEFQRLKKDEDDRNMTAKFQSMLDSIKDPVMGKISDLDKLIRDKDRSAEITDARRAGQSEGVREERERNRTERGSESRSRHRHRSRSSSLNRSRSRSRHRSTKGRQYGGSPTYGIGYDDGYSNGYGNSMINPANYHYQMAAPFSSLNSPQLQDHANQPLIQPAPNSNAYQYNQAVPSTHTGNHYSKNLSTSQFNSTARGISSKLDRLEQGQHEIYNGLGYLDTKLNSMEERSAGRFQDLNDTLKDLNYSASSPPRRPWSPMGYRTPNHRPHS</sequence>
<evidence type="ECO:0000313" key="2">
    <source>
        <dbReference type="EMBL" id="KAL2070436.1"/>
    </source>
</evidence>
<organism evidence="2 3">
    <name type="scientific">Oculimacula yallundae</name>
    <dbReference type="NCBI Taxonomy" id="86028"/>
    <lineage>
        <taxon>Eukaryota</taxon>
        <taxon>Fungi</taxon>
        <taxon>Dikarya</taxon>
        <taxon>Ascomycota</taxon>
        <taxon>Pezizomycotina</taxon>
        <taxon>Leotiomycetes</taxon>
        <taxon>Helotiales</taxon>
        <taxon>Ploettnerulaceae</taxon>
        <taxon>Oculimacula</taxon>
    </lineage>
</organism>
<evidence type="ECO:0000313" key="3">
    <source>
        <dbReference type="Proteomes" id="UP001595075"/>
    </source>
</evidence>
<feature type="region of interest" description="Disordered" evidence="1">
    <location>
        <begin position="50"/>
        <end position="73"/>
    </location>
</feature>
<gene>
    <name evidence="2" type="ORF">VTL71DRAFT_13462</name>
</gene>
<feature type="region of interest" description="Disordered" evidence="1">
    <location>
        <begin position="188"/>
        <end position="211"/>
    </location>
</feature>
<proteinExistence type="predicted"/>
<feature type="compositionally biased region" description="Basic and acidic residues" evidence="1">
    <location>
        <begin position="189"/>
        <end position="211"/>
    </location>
</feature>
<name>A0ABR4CKE1_9HELO</name>
<reference evidence="2 3" key="1">
    <citation type="journal article" date="2024" name="Commun. Biol.">
        <title>Comparative genomic analysis of thermophilic fungi reveals convergent evolutionary adaptations and gene losses.</title>
        <authorList>
            <person name="Steindorff A.S."/>
            <person name="Aguilar-Pontes M.V."/>
            <person name="Robinson A.J."/>
            <person name="Andreopoulos B."/>
            <person name="LaButti K."/>
            <person name="Kuo A."/>
            <person name="Mondo S."/>
            <person name="Riley R."/>
            <person name="Otillar R."/>
            <person name="Haridas S."/>
            <person name="Lipzen A."/>
            <person name="Grimwood J."/>
            <person name="Schmutz J."/>
            <person name="Clum A."/>
            <person name="Reid I.D."/>
            <person name="Moisan M.C."/>
            <person name="Butler G."/>
            <person name="Nguyen T.T.M."/>
            <person name="Dewar K."/>
            <person name="Conant G."/>
            <person name="Drula E."/>
            <person name="Henrissat B."/>
            <person name="Hansel C."/>
            <person name="Singer S."/>
            <person name="Hutchinson M.I."/>
            <person name="de Vries R.P."/>
            <person name="Natvig D.O."/>
            <person name="Powell A.J."/>
            <person name="Tsang A."/>
            <person name="Grigoriev I.V."/>
        </authorList>
    </citation>
    <scope>NUCLEOTIDE SEQUENCE [LARGE SCALE GENOMIC DNA]</scope>
    <source>
        <strain evidence="2 3">CBS 494.80</strain>
    </source>
</reference>
<feature type="region of interest" description="Disordered" evidence="1">
    <location>
        <begin position="1"/>
        <end position="31"/>
    </location>
</feature>
<feature type="region of interest" description="Disordered" evidence="1">
    <location>
        <begin position="260"/>
        <end position="327"/>
    </location>
</feature>
<dbReference type="Proteomes" id="UP001595075">
    <property type="component" value="Unassembled WGS sequence"/>
</dbReference>